<evidence type="ECO:0000256" key="8">
    <source>
        <dbReference type="PROSITE-ProRule" id="PRU00302"/>
    </source>
</evidence>
<evidence type="ECO:0000259" key="9">
    <source>
        <dbReference type="PROSITE" id="PS50923"/>
    </source>
</evidence>
<dbReference type="AlphaFoldDB" id="A0A1S3I3F5"/>
<evidence type="ECO:0000256" key="4">
    <source>
        <dbReference type="ARBA" id="ARBA00022989"/>
    </source>
</evidence>
<dbReference type="Proteomes" id="UP000085678">
    <property type="component" value="Unplaced"/>
</dbReference>
<reference evidence="12" key="1">
    <citation type="submission" date="2025-08" db="UniProtKB">
        <authorList>
            <consortium name="RefSeq"/>
        </authorList>
    </citation>
    <scope>IDENTIFICATION</scope>
    <source>
        <tissue evidence="12">Gonads</tissue>
    </source>
</reference>
<evidence type="ECO:0000256" key="1">
    <source>
        <dbReference type="ARBA" id="ARBA00004167"/>
    </source>
</evidence>
<evidence type="ECO:0000313" key="12">
    <source>
        <dbReference type="RefSeq" id="XP_013392802.1"/>
    </source>
</evidence>
<dbReference type="OrthoDB" id="5985073at2759"/>
<dbReference type="SMART" id="SM00321">
    <property type="entry name" value="WSC"/>
    <property type="match status" value="1"/>
</dbReference>
<dbReference type="PROSITE" id="PS51212">
    <property type="entry name" value="WSC"/>
    <property type="match status" value="1"/>
</dbReference>
<evidence type="ECO:0000256" key="5">
    <source>
        <dbReference type="ARBA" id="ARBA00023136"/>
    </source>
</evidence>
<evidence type="ECO:0000313" key="11">
    <source>
        <dbReference type="Proteomes" id="UP000085678"/>
    </source>
</evidence>
<dbReference type="GeneID" id="106160681"/>
<dbReference type="PANTHER" id="PTHR24269">
    <property type="entry name" value="KREMEN PROTEIN"/>
    <property type="match status" value="1"/>
</dbReference>
<keyword evidence="2" id="KW-0812">Transmembrane</keyword>
<comment type="subcellular location">
    <subcellularLocation>
        <location evidence="1">Membrane</location>
        <topology evidence="1">Single-pass membrane protein</topology>
    </subcellularLocation>
</comment>
<feature type="domain" description="Sushi" evidence="9">
    <location>
        <begin position="1"/>
        <end position="46"/>
    </location>
</feature>
<keyword evidence="5" id="KW-0472">Membrane</keyword>
<comment type="caution">
    <text evidence="8">Lacks conserved residue(s) required for the propagation of feature annotation.</text>
</comment>
<dbReference type="InterPro" id="IPR002889">
    <property type="entry name" value="WSC_carb-bd"/>
</dbReference>
<dbReference type="Gene3D" id="2.10.70.10">
    <property type="entry name" value="Complement Module, domain 1"/>
    <property type="match status" value="1"/>
</dbReference>
<keyword evidence="11" id="KW-1185">Reference proteome</keyword>
<dbReference type="CDD" id="cd00033">
    <property type="entry name" value="CCP"/>
    <property type="match status" value="1"/>
</dbReference>
<dbReference type="InterPro" id="IPR035976">
    <property type="entry name" value="Sushi/SCR/CCP_sf"/>
</dbReference>
<keyword evidence="8" id="KW-0768">Sushi</keyword>
<name>A0A1S3I3F5_LINAN</name>
<sequence length="159" mass="17476">MVLADGAMITFRCNDGHRLCGPRTLTCVTPPMGKPVWDQALPTCERIPGYVGCFDNEDTEPFLFDLNTEWSDDAMTVEKCISRCSTEGFSFAGLMDGDECYCAKTGLNFTAYGRKRCEDRCEGDATQVCGEDDDQVSVYDVVWYNMVSNAGNGTVPVIG</sequence>
<feature type="domain" description="WSC" evidence="10">
    <location>
        <begin position="47"/>
        <end position="142"/>
    </location>
</feature>
<dbReference type="PANTHER" id="PTHR24269:SF16">
    <property type="entry name" value="PROTEIN SLG1"/>
    <property type="match status" value="1"/>
</dbReference>
<keyword evidence="4" id="KW-1133">Transmembrane helix</keyword>
<accession>A0A1S3I3F5</accession>
<keyword evidence="3" id="KW-0732">Signal</keyword>
<organism evidence="11 12">
    <name type="scientific">Lingula anatina</name>
    <name type="common">Brachiopod</name>
    <name type="synonym">Lingula unguis</name>
    <dbReference type="NCBI Taxonomy" id="7574"/>
    <lineage>
        <taxon>Eukaryota</taxon>
        <taxon>Metazoa</taxon>
        <taxon>Spiralia</taxon>
        <taxon>Lophotrochozoa</taxon>
        <taxon>Brachiopoda</taxon>
        <taxon>Linguliformea</taxon>
        <taxon>Lingulata</taxon>
        <taxon>Lingulida</taxon>
        <taxon>Linguloidea</taxon>
        <taxon>Lingulidae</taxon>
        <taxon>Lingula</taxon>
    </lineage>
</organism>
<evidence type="ECO:0000256" key="2">
    <source>
        <dbReference type="ARBA" id="ARBA00022692"/>
    </source>
</evidence>
<dbReference type="PROSITE" id="PS50923">
    <property type="entry name" value="SUSHI"/>
    <property type="match status" value="1"/>
</dbReference>
<dbReference type="InterPro" id="IPR051836">
    <property type="entry name" value="Kremen_rcpt"/>
</dbReference>
<dbReference type="Pfam" id="PF00084">
    <property type="entry name" value="Sushi"/>
    <property type="match status" value="1"/>
</dbReference>
<evidence type="ECO:0000256" key="7">
    <source>
        <dbReference type="ARBA" id="ARBA00023180"/>
    </source>
</evidence>
<dbReference type="Pfam" id="PF01822">
    <property type="entry name" value="WSC"/>
    <property type="match status" value="1"/>
</dbReference>
<dbReference type="InterPro" id="IPR000436">
    <property type="entry name" value="Sushi_SCR_CCP_dom"/>
</dbReference>
<dbReference type="RefSeq" id="XP_013392802.1">
    <property type="nucleotide sequence ID" value="XM_013537348.1"/>
</dbReference>
<dbReference type="KEGG" id="lak:106160681"/>
<keyword evidence="6" id="KW-1015">Disulfide bond</keyword>
<dbReference type="STRING" id="7574.A0A1S3I3F5"/>
<evidence type="ECO:0000256" key="3">
    <source>
        <dbReference type="ARBA" id="ARBA00022729"/>
    </source>
</evidence>
<protein>
    <submittedName>
        <fullName evidence="12">Kremen protein 1-like</fullName>
    </submittedName>
</protein>
<evidence type="ECO:0000259" key="10">
    <source>
        <dbReference type="PROSITE" id="PS51212"/>
    </source>
</evidence>
<evidence type="ECO:0000256" key="6">
    <source>
        <dbReference type="ARBA" id="ARBA00023157"/>
    </source>
</evidence>
<dbReference type="InParanoid" id="A0A1S3I3F5"/>
<gene>
    <name evidence="12" type="primary">LOC106160681</name>
</gene>
<keyword evidence="7" id="KW-0325">Glycoprotein</keyword>
<dbReference type="GO" id="GO:0005886">
    <property type="term" value="C:plasma membrane"/>
    <property type="evidence" value="ECO:0007669"/>
    <property type="project" value="TreeGrafter"/>
</dbReference>
<proteinExistence type="predicted"/>
<dbReference type="SUPFAM" id="SSF57535">
    <property type="entry name" value="Complement control module/SCR domain"/>
    <property type="match status" value="1"/>
</dbReference>